<dbReference type="Proteomes" id="UP000823775">
    <property type="component" value="Unassembled WGS sequence"/>
</dbReference>
<name>A0ABS8UQV8_DATST</name>
<evidence type="ECO:0000313" key="3">
    <source>
        <dbReference type="Proteomes" id="UP000823775"/>
    </source>
</evidence>
<organism evidence="2 3">
    <name type="scientific">Datura stramonium</name>
    <name type="common">Jimsonweed</name>
    <name type="synonym">Common thornapple</name>
    <dbReference type="NCBI Taxonomy" id="4076"/>
    <lineage>
        <taxon>Eukaryota</taxon>
        <taxon>Viridiplantae</taxon>
        <taxon>Streptophyta</taxon>
        <taxon>Embryophyta</taxon>
        <taxon>Tracheophyta</taxon>
        <taxon>Spermatophyta</taxon>
        <taxon>Magnoliopsida</taxon>
        <taxon>eudicotyledons</taxon>
        <taxon>Gunneridae</taxon>
        <taxon>Pentapetalae</taxon>
        <taxon>asterids</taxon>
        <taxon>lamiids</taxon>
        <taxon>Solanales</taxon>
        <taxon>Solanaceae</taxon>
        <taxon>Solanoideae</taxon>
        <taxon>Datureae</taxon>
        <taxon>Datura</taxon>
    </lineage>
</organism>
<sequence length="134" mass="14882">NFSLPREAKAKVRQRLALSLTKRSPLQDNSSLSRSRHEAVEKITKCHFVGTMVHPSQVGATAKGKGKAIDAQEKKRSRMEKGQGSGVPLPSALQAELTPPVEPPSYDTDEELDFRSVMADRPVSKCQRSFREEH</sequence>
<keyword evidence="3" id="KW-1185">Reference proteome</keyword>
<feature type="region of interest" description="Disordered" evidence="1">
    <location>
        <begin position="57"/>
        <end position="134"/>
    </location>
</feature>
<feature type="region of interest" description="Disordered" evidence="1">
    <location>
        <begin position="1"/>
        <end position="39"/>
    </location>
</feature>
<feature type="compositionally biased region" description="Polar residues" evidence="1">
    <location>
        <begin position="21"/>
        <end position="33"/>
    </location>
</feature>
<comment type="caution">
    <text evidence="2">The sequence shown here is derived from an EMBL/GenBank/DDBJ whole genome shotgun (WGS) entry which is preliminary data.</text>
</comment>
<gene>
    <name evidence="2" type="ORF">HAX54_020309</name>
</gene>
<evidence type="ECO:0000256" key="1">
    <source>
        <dbReference type="SAM" id="MobiDB-lite"/>
    </source>
</evidence>
<protein>
    <submittedName>
        <fullName evidence="2">Uncharacterized protein</fullName>
    </submittedName>
</protein>
<accession>A0ABS8UQV8</accession>
<feature type="compositionally biased region" description="Basic and acidic residues" evidence="1">
    <location>
        <begin position="1"/>
        <end position="10"/>
    </location>
</feature>
<dbReference type="EMBL" id="JACEIK010002452">
    <property type="protein sequence ID" value="MCD9561279.1"/>
    <property type="molecule type" value="Genomic_DNA"/>
</dbReference>
<feature type="non-terminal residue" evidence="2">
    <location>
        <position position="1"/>
    </location>
</feature>
<reference evidence="2 3" key="1">
    <citation type="journal article" date="2021" name="BMC Genomics">
        <title>Datura genome reveals duplications of psychoactive alkaloid biosynthetic genes and high mutation rate following tissue culture.</title>
        <authorList>
            <person name="Rajewski A."/>
            <person name="Carter-House D."/>
            <person name="Stajich J."/>
            <person name="Litt A."/>
        </authorList>
    </citation>
    <scope>NUCLEOTIDE SEQUENCE [LARGE SCALE GENOMIC DNA]</scope>
    <source>
        <strain evidence="2">AR-01</strain>
    </source>
</reference>
<evidence type="ECO:0000313" key="2">
    <source>
        <dbReference type="EMBL" id="MCD9561279.1"/>
    </source>
</evidence>
<proteinExistence type="predicted"/>